<evidence type="ECO:0000313" key="1">
    <source>
        <dbReference type="Ensembl" id="ENSCCRP00015052743.1"/>
    </source>
</evidence>
<dbReference type="PANTHER" id="PTHR14281">
    <property type="entry name" value="KINETOCHORE PROTEIN SPC25-RELATED"/>
    <property type="match status" value="1"/>
</dbReference>
<proteinExistence type="predicted"/>
<dbReference type="InterPro" id="IPR045143">
    <property type="entry name" value="Spc25"/>
</dbReference>
<dbReference type="PANTHER" id="PTHR14281:SF0">
    <property type="entry name" value="KINETOCHORE PROTEIN SPC25"/>
    <property type="match status" value="1"/>
</dbReference>
<dbReference type="AlphaFoldDB" id="A0A8C1VNG3"/>
<sequence length="274" mass="32125">MASIRDYNVVEQFNSRLEEIRSKLLDQAMGEVLSDRVAELCQEHRQYMKAVLGTCFKKCKEDENMFDMIQTFKEGEKLIDCHSCLTFLILCAVWVCQMNDCQDTFLSFVLDLKEKTASLKEKGAEHLEVVSEIEDKEHHKALLFQRIEKLKKDQAKNRELIQSQNKANKDRLKKLNKCKDIFQKHLSLEIRKIQGEKLQFVFRNISRKDPDMVHTFLLQLDAEGVYHSKYSSSDLFTIFDFCKIKLVTIKKLSTVNYVFPCAFELDSHVACLYR</sequence>
<dbReference type="Ensembl" id="ENSCCRT00015054508.1">
    <property type="protein sequence ID" value="ENSCCRP00015052743.1"/>
    <property type="gene ID" value="ENSCCRG00015021793.1"/>
</dbReference>
<dbReference type="CDD" id="cd23784">
    <property type="entry name" value="RWD_Spc25"/>
    <property type="match status" value="1"/>
</dbReference>
<dbReference type="Gene3D" id="6.10.250.1950">
    <property type="match status" value="1"/>
</dbReference>
<dbReference type="Proteomes" id="UP000694700">
    <property type="component" value="Unplaced"/>
</dbReference>
<evidence type="ECO:0000313" key="2">
    <source>
        <dbReference type="Proteomes" id="UP000694700"/>
    </source>
</evidence>
<accession>A0A8C1VNG3</accession>
<dbReference type="GO" id="GO:0031262">
    <property type="term" value="C:Ndc80 complex"/>
    <property type="evidence" value="ECO:0007669"/>
    <property type="project" value="InterPro"/>
</dbReference>
<dbReference type="GO" id="GO:0007059">
    <property type="term" value="P:chromosome segregation"/>
    <property type="evidence" value="ECO:0007669"/>
    <property type="project" value="InterPro"/>
</dbReference>
<protein>
    <submittedName>
        <fullName evidence="1">SPC25 component of NDC80 kinetochore complex</fullName>
    </submittedName>
</protein>
<reference evidence="1" key="1">
    <citation type="submission" date="2025-08" db="UniProtKB">
        <authorList>
            <consortium name="Ensembl"/>
        </authorList>
    </citation>
    <scope>IDENTIFICATION</scope>
</reference>
<name>A0A8C1VNG3_CYPCA</name>
<organism evidence="1 2">
    <name type="scientific">Cyprinus carpio</name>
    <name type="common">Common carp</name>
    <dbReference type="NCBI Taxonomy" id="7962"/>
    <lineage>
        <taxon>Eukaryota</taxon>
        <taxon>Metazoa</taxon>
        <taxon>Chordata</taxon>
        <taxon>Craniata</taxon>
        <taxon>Vertebrata</taxon>
        <taxon>Euteleostomi</taxon>
        <taxon>Actinopterygii</taxon>
        <taxon>Neopterygii</taxon>
        <taxon>Teleostei</taxon>
        <taxon>Ostariophysi</taxon>
        <taxon>Cypriniformes</taxon>
        <taxon>Cyprinidae</taxon>
        <taxon>Cyprininae</taxon>
        <taxon>Cyprinus</taxon>
    </lineage>
</organism>